<dbReference type="OrthoDB" id="550575at2759"/>
<gene>
    <name evidence="1" type="ORF">BATDEDRAFT_37384</name>
</gene>
<dbReference type="RefSeq" id="XP_006681744.1">
    <property type="nucleotide sequence ID" value="XM_006681681.1"/>
</dbReference>
<dbReference type="InterPro" id="IPR032675">
    <property type="entry name" value="LRR_dom_sf"/>
</dbReference>
<dbReference type="EMBL" id="GL882891">
    <property type="protein sequence ID" value="EGF77745.1"/>
    <property type="molecule type" value="Genomic_DNA"/>
</dbReference>
<sequence>MAALAASSPFLEKLDIRGCRHISVTAIQFLVEKCKRLTILKLESSVSAVQNADLLAANHIVSSTTPISVSTSISGVISTRQNTLPIPTASRRRFGHRTQRLSAEEHERRSLLKLLRKRFPSDELVRLEETIM</sequence>
<dbReference type="Gene3D" id="3.80.10.10">
    <property type="entry name" value="Ribonuclease Inhibitor"/>
    <property type="match status" value="1"/>
</dbReference>
<dbReference type="AlphaFoldDB" id="F4PAU9"/>
<keyword evidence="2" id="KW-1185">Reference proteome</keyword>
<dbReference type="SUPFAM" id="SSF52047">
    <property type="entry name" value="RNI-like"/>
    <property type="match status" value="1"/>
</dbReference>
<evidence type="ECO:0000313" key="1">
    <source>
        <dbReference type="EMBL" id="EGF77745.1"/>
    </source>
</evidence>
<dbReference type="InParanoid" id="F4PAU9"/>
<reference evidence="1 2" key="1">
    <citation type="submission" date="2009-12" db="EMBL/GenBank/DDBJ databases">
        <title>The draft genome of Batrachochytrium dendrobatidis.</title>
        <authorList>
            <consortium name="US DOE Joint Genome Institute (JGI-PGF)"/>
            <person name="Kuo A."/>
            <person name="Salamov A."/>
            <person name="Schmutz J."/>
            <person name="Lucas S."/>
            <person name="Pitluck S."/>
            <person name="Rosenblum E."/>
            <person name="Stajich J."/>
            <person name="Eisen M."/>
            <person name="Grigoriev I.V."/>
        </authorList>
    </citation>
    <scope>NUCLEOTIDE SEQUENCE [LARGE SCALE GENOMIC DNA]</scope>
    <source>
        <strain evidence="2">JAM81 / FGSC 10211</strain>
    </source>
</reference>
<accession>F4PAU9</accession>
<proteinExistence type="predicted"/>
<dbReference type="STRING" id="684364.F4PAU9"/>
<evidence type="ECO:0000313" key="2">
    <source>
        <dbReference type="Proteomes" id="UP000007241"/>
    </source>
</evidence>
<name>F4PAU9_BATDJ</name>
<dbReference type="HOGENOM" id="CLU_1916680_0_0_1"/>
<organism evidence="1 2">
    <name type="scientific">Batrachochytrium dendrobatidis (strain JAM81 / FGSC 10211)</name>
    <name type="common">Frog chytrid fungus</name>
    <dbReference type="NCBI Taxonomy" id="684364"/>
    <lineage>
        <taxon>Eukaryota</taxon>
        <taxon>Fungi</taxon>
        <taxon>Fungi incertae sedis</taxon>
        <taxon>Chytridiomycota</taxon>
        <taxon>Chytridiomycota incertae sedis</taxon>
        <taxon>Chytridiomycetes</taxon>
        <taxon>Rhizophydiales</taxon>
        <taxon>Rhizophydiales incertae sedis</taxon>
        <taxon>Batrachochytrium</taxon>
    </lineage>
</organism>
<dbReference type="GeneID" id="18241394"/>
<protein>
    <submittedName>
        <fullName evidence="1">Expressed protein</fullName>
    </submittedName>
</protein>
<dbReference type="Proteomes" id="UP000007241">
    <property type="component" value="Unassembled WGS sequence"/>
</dbReference>